<dbReference type="Proteomes" id="UP000265020">
    <property type="component" value="Unassembled WGS sequence"/>
</dbReference>
<reference evidence="7" key="2">
    <citation type="submission" date="2025-09" db="UniProtKB">
        <authorList>
            <consortium name="Ensembl"/>
        </authorList>
    </citation>
    <scope>IDENTIFICATION</scope>
</reference>
<dbReference type="InterPro" id="IPR047153">
    <property type="entry name" value="TRIM45/56/19-like"/>
</dbReference>
<proteinExistence type="predicted"/>
<dbReference type="PANTHER" id="PTHR25462:SF229">
    <property type="entry name" value="TRANSCRIPTION INTERMEDIARY FACTOR 1-BETA"/>
    <property type="match status" value="1"/>
</dbReference>
<keyword evidence="3" id="KW-0862">Zinc</keyword>
<evidence type="ECO:0000313" key="7">
    <source>
        <dbReference type="Ensembl" id="ENSCVAP00000003580.1"/>
    </source>
</evidence>
<organism evidence="7 8">
    <name type="scientific">Cyprinodon variegatus</name>
    <name type="common">Sheepshead minnow</name>
    <dbReference type="NCBI Taxonomy" id="28743"/>
    <lineage>
        <taxon>Eukaryota</taxon>
        <taxon>Metazoa</taxon>
        <taxon>Chordata</taxon>
        <taxon>Craniata</taxon>
        <taxon>Vertebrata</taxon>
        <taxon>Euteleostomi</taxon>
        <taxon>Actinopterygii</taxon>
        <taxon>Neopterygii</taxon>
        <taxon>Teleostei</taxon>
        <taxon>Neoteleostei</taxon>
        <taxon>Acanthomorphata</taxon>
        <taxon>Ovalentaria</taxon>
        <taxon>Atherinomorphae</taxon>
        <taxon>Cyprinodontiformes</taxon>
        <taxon>Cyprinodontidae</taxon>
        <taxon>Cyprinodon</taxon>
    </lineage>
</organism>
<evidence type="ECO:0000256" key="4">
    <source>
        <dbReference type="PROSITE-ProRule" id="PRU00024"/>
    </source>
</evidence>
<protein>
    <submittedName>
        <fullName evidence="7">Tripartite motif containing 59</fullName>
    </submittedName>
</protein>
<evidence type="ECO:0000256" key="2">
    <source>
        <dbReference type="ARBA" id="ARBA00022771"/>
    </source>
</evidence>
<dbReference type="AlphaFoldDB" id="A0A3Q2FHT0"/>
<keyword evidence="1" id="KW-0479">Metal-binding</keyword>
<evidence type="ECO:0000256" key="1">
    <source>
        <dbReference type="ARBA" id="ARBA00022723"/>
    </source>
</evidence>
<dbReference type="CDD" id="cd19790">
    <property type="entry name" value="Bbox2_TRIM59_C-XI"/>
    <property type="match status" value="1"/>
</dbReference>
<dbReference type="SUPFAM" id="SSF57845">
    <property type="entry name" value="B-box zinc-binding domain"/>
    <property type="match status" value="1"/>
</dbReference>
<dbReference type="Pfam" id="PF13445">
    <property type="entry name" value="zf-RING_UBOX"/>
    <property type="match status" value="1"/>
</dbReference>
<dbReference type="InterPro" id="IPR001841">
    <property type="entry name" value="Znf_RING"/>
</dbReference>
<name>A0A3Q2FHT0_CYPVA</name>
<dbReference type="Ensembl" id="ENSCVAT00000009797.1">
    <property type="protein sequence ID" value="ENSCVAP00000003580.1"/>
    <property type="gene ID" value="ENSCVAG00000004777.1"/>
</dbReference>
<accession>A0A3Q2FHT0</accession>
<feature type="domain" description="RING-type" evidence="5">
    <location>
        <begin position="10"/>
        <end position="60"/>
    </location>
</feature>
<dbReference type="SMART" id="SM00184">
    <property type="entry name" value="RING"/>
    <property type="match status" value="1"/>
</dbReference>
<feature type="domain" description="B box-type" evidence="6">
    <location>
        <begin position="92"/>
        <end position="134"/>
    </location>
</feature>
<dbReference type="CDD" id="cd16763">
    <property type="entry name" value="RING-HC_TRIM59_C-V"/>
    <property type="match status" value="1"/>
</dbReference>
<dbReference type="PROSITE" id="PS00518">
    <property type="entry name" value="ZF_RING_1"/>
    <property type="match status" value="1"/>
</dbReference>
<keyword evidence="2 4" id="KW-0863">Zinc-finger</keyword>
<dbReference type="GeneID" id="107081916"/>
<evidence type="ECO:0000259" key="5">
    <source>
        <dbReference type="PROSITE" id="PS50089"/>
    </source>
</evidence>
<dbReference type="RefSeq" id="XP_015225760.1">
    <property type="nucleotide sequence ID" value="XM_015370274.1"/>
</dbReference>
<dbReference type="GeneTree" id="ENSGT00940000165917"/>
<dbReference type="OMA" id="QEYTPHI"/>
<dbReference type="PANTHER" id="PTHR25462">
    <property type="entry name" value="BONUS, ISOFORM C-RELATED"/>
    <property type="match status" value="1"/>
</dbReference>
<dbReference type="InterPro" id="IPR013083">
    <property type="entry name" value="Znf_RING/FYVE/PHD"/>
</dbReference>
<evidence type="ECO:0000259" key="6">
    <source>
        <dbReference type="PROSITE" id="PS50119"/>
    </source>
</evidence>
<dbReference type="GO" id="GO:0008270">
    <property type="term" value="F:zinc ion binding"/>
    <property type="evidence" value="ECO:0007669"/>
    <property type="project" value="UniProtKB-KW"/>
</dbReference>
<dbReference type="GO" id="GO:0006513">
    <property type="term" value="P:protein monoubiquitination"/>
    <property type="evidence" value="ECO:0007669"/>
    <property type="project" value="TreeGrafter"/>
</dbReference>
<sequence length="427" mass="47701">MDSVEEDLTCSVCYSLFSDPRVLPCSHTFCKHCLDNLLQVSSNTSIWRPLRLPIKCPNCRSVAELPPTGVDALPSNVSLRAIVEKYQRDGEPRAQSCQEHSRQPLNMYCIQDRQMICGLCLTIGQHQGHPIDDLQAAFIKEMETPVLLLSRLSEQRWSQICELGEQLEQEKARCDALLRQDTQEVNQYFTSLEEVLARKKQAYLEALRRASAEVSEAYDPLIHRVKELQEEQLDLVSLGSSVEEEESPLVFLEKVHQFRDRVEKFLESPLPSVISLSVTPPASEFLQQNWPAVTIGSLEKAPVAKLRCCARCNGGSTETEAKVTSPASNRWCWLQPAGSVLLLGLLLLLAALWANPVGEASLGFSVLSSFSQLVQALSDDLLTSVWDSLARQWAEFGAALQEWGSQLSVFKDCVSQQVVALFKTLSH</sequence>
<dbReference type="CTD" id="286827"/>
<dbReference type="SUPFAM" id="SSF57850">
    <property type="entry name" value="RING/U-box"/>
    <property type="match status" value="1"/>
</dbReference>
<dbReference type="Gene3D" id="3.30.40.10">
    <property type="entry name" value="Zinc/RING finger domain, C3HC4 (zinc finger)"/>
    <property type="match status" value="1"/>
</dbReference>
<dbReference type="PROSITE" id="PS50119">
    <property type="entry name" value="ZF_BBOX"/>
    <property type="match status" value="1"/>
</dbReference>
<dbReference type="STRING" id="28743.ENSCVAP00000003580"/>
<keyword evidence="8" id="KW-1185">Reference proteome</keyword>
<dbReference type="GO" id="GO:0061630">
    <property type="term" value="F:ubiquitin protein ligase activity"/>
    <property type="evidence" value="ECO:0007669"/>
    <property type="project" value="TreeGrafter"/>
</dbReference>
<dbReference type="InterPro" id="IPR000315">
    <property type="entry name" value="Znf_B-box"/>
</dbReference>
<dbReference type="SMART" id="SM00336">
    <property type="entry name" value="BBOX"/>
    <property type="match status" value="1"/>
</dbReference>
<reference evidence="7" key="1">
    <citation type="submission" date="2025-08" db="UniProtKB">
        <authorList>
            <consortium name="Ensembl"/>
        </authorList>
    </citation>
    <scope>IDENTIFICATION</scope>
</reference>
<evidence type="ECO:0000313" key="8">
    <source>
        <dbReference type="Proteomes" id="UP000265020"/>
    </source>
</evidence>
<dbReference type="InterPro" id="IPR017907">
    <property type="entry name" value="Znf_RING_CS"/>
</dbReference>
<dbReference type="KEGG" id="cvg:107081916"/>
<dbReference type="Pfam" id="PF00643">
    <property type="entry name" value="zf-B_box"/>
    <property type="match status" value="1"/>
</dbReference>
<dbReference type="OrthoDB" id="6105938at2759"/>
<dbReference type="Gene3D" id="3.30.160.60">
    <property type="entry name" value="Classic Zinc Finger"/>
    <property type="match status" value="1"/>
</dbReference>
<evidence type="ECO:0000256" key="3">
    <source>
        <dbReference type="ARBA" id="ARBA00022833"/>
    </source>
</evidence>
<dbReference type="PROSITE" id="PS50089">
    <property type="entry name" value="ZF_RING_2"/>
    <property type="match status" value="1"/>
</dbReference>
<dbReference type="InterPro" id="IPR027370">
    <property type="entry name" value="Znf-RING_euk"/>
</dbReference>